<evidence type="ECO:0000313" key="2">
    <source>
        <dbReference type="EMBL" id="SHO64438.1"/>
    </source>
</evidence>
<dbReference type="InterPro" id="IPR007345">
    <property type="entry name" value="Polysacch_pyruvyl_Trfase"/>
</dbReference>
<keyword evidence="3" id="KW-1185">Reference proteome</keyword>
<name>A0A1M7ZHS1_9BACT</name>
<dbReference type="STRING" id="1073327.SAMN04488108_3451"/>
<dbReference type="Proteomes" id="UP000184609">
    <property type="component" value="Unassembled WGS sequence"/>
</dbReference>
<dbReference type="Pfam" id="PF04230">
    <property type="entry name" value="PS_pyruv_trans"/>
    <property type="match status" value="1"/>
</dbReference>
<dbReference type="OrthoDB" id="6058856at2"/>
<gene>
    <name evidence="2" type="ORF">SAMN04488108_3451</name>
</gene>
<protein>
    <submittedName>
        <fullName evidence="2">Colanic acid/amylovoran biosynthesis protein</fullName>
    </submittedName>
</protein>
<reference evidence="3" key="1">
    <citation type="submission" date="2016-12" db="EMBL/GenBank/DDBJ databases">
        <authorList>
            <person name="Varghese N."/>
            <person name="Submissions S."/>
        </authorList>
    </citation>
    <scope>NUCLEOTIDE SEQUENCE [LARGE SCALE GENOMIC DNA]</scope>
    <source>
        <strain evidence="3">DSM 25035</strain>
    </source>
</reference>
<accession>A0A1M7ZHS1</accession>
<proteinExistence type="predicted"/>
<dbReference type="RefSeq" id="WP_073573050.1">
    <property type="nucleotide sequence ID" value="NZ_FRXN01000005.1"/>
</dbReference>
<organism evidence="2 3">
    <name type="scientific">Algoriphagus zhangzhouensis</name>
    <dbReference type="NCBI Taxonomy" id="1073327"/>
    <lineage>
        <taxon>Bacteria</taxon>
        <taxon>Pseudomonadati</taxon>
        <taxon>Bacteroidota</taxon>
        <taxon>Cytophagia</taxon>
        <taxon>Cytophagales</taxon>
        <taxon>Cyclobacteriaceae</taxon>
        <taxon>Algoriphagus</taxon>
    </lineage>
</organism>
<evidence type="ECO:0000259" key="1">
    <source>
        <dbReference type="Pfam" id="PF04230"/>
    </source>
</evidence>
<sequence>MFIELRGVEFVNKGAELMLHAILQYLKEQLPDAEFVMETSHRSPKSKLDSFGIFEKARLKKKGFDLTFLYQLSPKSVLRKKRMVLDQEISAVLDASGFAYGDKWGAKKAAQRSGDPILTWRSQGKKVIFLPQAFGPFSSQSLQEQMKKIVKNSDLVFARDDQSLEYLKALTPENSAISLAPDFTNLVTVNASNLKSSYNDKILIIPNQKMLETDSQEINENYISFLATLVSQLKVKGELPLFLIHESNKDAAIAESVNQHLESPIPIVKEDNSLAVKAIIGASKGVVTSRFHGLVSALSQAIPCLSTGWSHKYQELMKDYKYEEGMCDVSLEKSYLSTKLDLILSEKKREEVHEKLKENSTLQKERSKAMWAKVLNCLKG</sequence>
<feature type="domain" description="Polysaccharide pyruvyl transferase" evidence="1">
    <location>
        <begin position="12"/>
        <end position="311"/>
    </location>
</feature>
<dbReference type="EMBL" id="FRXN01000005">
    <property type="protein sequence ID" value="SHO64438.1"/>
    <property type="molecule type" value="Genomic_DNA"/>
</dbReference>
<dbReference type="PANTHER" id="PTHR36836:SF1">
    <property type="entry name" value="COLANIC ACID BIOSYNTHESIS PROTEIN WCAK"/>
    <property type="match status" value="1"/>
</dbReference>
<dbReference type="AlphaFoldDB" id="A0A1M7ZHS1"/>
<dbReference type="PANTHER" id="PTHR36836">
    <property type="entry name" value="COLANIC ACID BIOSYNTHESIS PROTEIN WCAK"/>
    <property type="match status" value="1"/>
</dbReference>
<evidence type="ECO:0000313" key="3">
    <source>
        <dbReference type="Proteomes" id="UP000184609"/>
    </source>
</evidence>